<proteinExistence type="predicted"/>
<keyword evidence="1" id="KW-1133">Transmembrane helix</keyword>
<sequence>MKKARVADIVPFSQLFIRLLISLIIGASAAYKHNMPEISSAHEKEGNKIMTLRDVHPDIIPIIPQIYDVLYFSIPSE</sequence>
<comment type="caution">
    <text evidence="2">The sequence shown here is derived from an EMBL/GenBank/DDBJ whole genome shotgun (WGS) entry which is preliminary data.</text>
</comment>
<keyword evidence="3" id="KW-1185">Reference proteome</keyword>
<organism evidence="2 3">
    <name type="scientific">Candidatus Pantoea formicae</name>
    <dbReference type="NCBI Taxonomy" id="2608355"/>
    <lineage>
        <taxon>Bacteria</taxon>
        <taxon>Pseudomonadati</taxon>
        <taxon>Pseudomonadota</taxon>
        <taxon>Gammaproteobacteria</taxon>
        <taxon>Enterobacterales</taxon>
        <taxon>Erwiniaceae</taxon>
        <taxon>Pantoea</taxon>
    </lineage>
</organism>
<dbReference type="RefSeq" id="WP_167141797.1">
    <property type="nucleotide sequence ID" value="NZ_VWXD01000009.1"/>
</dbReference>
<reference evidence="2 3" key="1">
    <citation type="journal article" date="2019" name="bioRxiv">
        <title>Bacteria contribute to plant secondary compound degradation in a generalist herbivore system.</title>
        <authorList>
            <person name="Francoeur C.B."/>
            <person name="Khadempour L."/>
            <person name="Moreira-Soto R.D."/>
            <person name="Gotting K."/>
            <person name="Book A.J."/>
            <person name="Pinto-Tomas A.A."/>
            <person name="Keefover-Ring K."/>
            <person name="Currie C.R."/>
        </authorList>
    </citation>
    <scope>NUCLEOTIDE SEQUENCE [LARGE SCALE GENOMIC DNA]</scope>
    <source>
        <strain evidence="2 3">Acro-805</strain>
    </source>
</reference>
<dbReference type="Proteomes" id="UP000780690">
    <property type="component" value="Unassembled WGS sequence"/>
</dbReference>
<name>A0ABX0R058_9GAMM</name>
<evidence type="ECO:0000313" key="3">
    <source>
        <dbReference type="Proteomes" id="UP000780690"/>
    </source>
</evidence>
<keyword evidence="1" id="KW-0812">Transmembrane</keyword>
<keyword evidence="1" id="KW-0472">Membrane</keyword>
<evidence type="ECO:0000313" key="2">
    <source>
        <dbReference type="EMBL" id="NIF02612.1"/>
    </source>
</evidence>
<gene>
    <name evidence="2" type="ORF">F3J38_21605</name>
</gene>
<dbReference type="EMBL" id="VWXD01000009">
    <property type="protein sequence ID" value="NIF02612.1"/>
    <property type="molecule type" value="Genomic_DNA"/>
</dbReference>
<evidence type="ECO:0000256" key="1">
    <source>
        <dbReference type="SAM" id="Phobius"/>
    </source>
</evidence>
<accession>A0ABX0R058</accession>
<feature type="transmembrane region" description="Helical" evidence="1">
    <location>
        <begin position="12"/>
        <end position="31"/>
    </location>
</feature>
<protein>
    <submittedName>
        <fullName evidence="2">Uncharacterized protein</fullName>
    </submittedName>
</protein>